<keyword evidence="9 15" id="KW-0067">ATP-binding</keyword>
<dbReference type="InterPro" id="IPR005121">
    <property type="entry name" value="Fdx_antiC-bd"/>
</dbReference>
<gene>
    <name evidence="15" type="primary">pheT</name>
    <name evidence="20" type="ORF">F8154_06450</name>
</gene>
<evidence type="ECO:0000256" key="5">
    <source>
        <dbReference type="ARBA" id="ARBA00022555"/>
    </source>
</evidence>
<dbReference type="Pfam" id="PF03484">
    <property type="entry name" value="B5"/>
    <property type="match status" value="1"/>
</dbReference>
<dbReference type="SUPFAM" id="SSF54991">
    <property type="entry name" value="Anticodon-binding domain of PheRS"/>
    <property type="match status" value="1"/>
</dbReference>
<comment type="subcellular location">
    <subcellularLocation>
        <location evidence="1 15">Cytoplasm</location>
    </subcellularLocation>
</comment>
<dbReference type="NCBIfam" id="NF045760">
    <property type="entry name" value="YtpR"/>
    <property type="match status" value="1"/>
</dbReference>
<keyword evidence="6 15" id="KW-0436">Ligase</keyword>
<dbReference type="InterPro" id="IPR045864">
    <property type="entry name" value="aa-tRNA-synth_II/BPL/LPL"/>
</dbReference>
<dbReference type="FunFam" id="3.50.40.10:FF:000001">
    <property type="entry name" value="Phenylalanine--tRNA ligase beta subunit"/>
    <property type="match status" value="1"/>
</dbReference>
<dbReference type="InterPro" id="IPR009061">
    <property type="entry name" value="DNA-bd_dom_put_sf"/>
</dbReference>
<feature type="binding site" evidence="15">
    <location>
        <position position="469"/>
    </location>
    <ligand>
        <name>Mg(2+)</name>
        <dbReference type="ChEBI" id="CHEBI:18420"/>
        <note>shared with alpha subunit</note>
    </ligand>
</feature>
<dbReference type="OrthoDB" id="9805455at2"/>
<keyword evidence="10 15" id="KW-0460">Magnesium</keyword>
<reference evidence="20 21" key="1">
    <citation type="submission" date="2019-10" db="EMBL/GenBank/DDBJ databases">
        <title>Alkaliphilus serpentinus sp. nov. and Alkaliphilus pronyensis sp. nov., two novel anaerobic alkaliphilic species isolated from the serpentinized-hosted hydrothermal field of the Prony Bay (New Caledonia).</title>
        <authorList>
            <person name="Postec A."/>
        </authorList>
    </citation>
    <scope>NUCLEOTIDE SEQUENCE [LARGE SCALE GENOMIC DNA]</scope>
    <source>
        <strain evidence="20 21">LacV</strain>
    </source>
</reference>
<dbReference type="FunFam" id="2.40.50.140:FF:000045">
    <property type="entry name" value="Phenylalanine--tRNA ligase beta subunit"/>
    <property type="match status" value="1"/>
</dbReference>
<comment type="catalytic activity">
    <reaction evidence="14 15">
        <text>tRNA(Phe) + L-phenylalanine + ATP = L-phenylalanyl-tRNA(Phe) + AMP + diphosphate + H(+)</text>
        <dbReference type="Rhea" id="RHEA:19413"/>
        <dbReference type="Rhea" id="RHEA-COMP:9668"/>
        <dbReference type="Rhea" id="RHEA-COMP:9699"/>
        <dbReference type="ChEBI" id="CHEBI:15378"/>
        <dbReference type="ChEBI" id="CHEBI:30616"/>
        <dbReference type="ChEBI" id="CHEBI:33019"/>
        <dbReference type="ChEBI" id="CHEBI:58095"/>
        <dbReference type="ChEBI" id="CHEBI:78442"/>
        <dbReference type="ChEBI" id="CHEBI:78531"/>
        <dbReference type="ChEBI" id="CHEBI:456215"/>
        <dbReference type="EC" id="6.1.1.20"/>
    </reaction>
</comment>
<comment type="cofactor">
    <cofactor evidence="15">
        <name>Mg(2+)</name>
        <dbReference type="ChEBI" id="CHEBI:18420"/>
    </cofactor>
    <text evidence="15">Binds 2 magnesium ions per tetramer.</text>
</comment>
<dbReference type="Gene3D" id="3.30.930.10">
    <property type="entry name" value="Bira Bifunctional Protein, Domain 2"/>
    <property type="match status" value="1"/>
</dbReference>
<dbReference type="SMART" id="SM00873">
    <property type="entry name" value="B3_4"/>
    <property type="match status" value="1"/>
</dbReference>
<evidence type="ECO:0000256" key="10">
    <source>
        <dbReference type="ARBA" id="ARBA00022842"/>
    </source>
</evidence>
<dbReference type="NCBIfam" id="TIGR00472">
    <property type="entry name" value="pheT_bact"/>
    <property type="match status" value="1"/>
</dbReference>
<dbReference type="InterPro" id="IPR033714">
    <property type="entry name" value="tRNA_bind_bactPheRS"/>
</dbReference>
<dbReference type="InterPro" id="IPR045060">
    <property type="entry name" value="Phe-tRNA-ligase_IIc_bsu"/>
</dbReference>
<dbReference type="CDD" id="cd00769">
    <property type="entry name" value="PheRS_beta_core"/>
    <property type="match status" value="1"/>
</dbReference>
<dbReference type="PANTHER" id="PTHR10947:SF0">
    <property type="entry name" value="PHENYLALANINE--TRNA LIGASE BETA SUBUNIT"/>
    <property type="match status" value="1"/>
</dbReference>
<evidence type="ECO:0000256" key="11">
    <source>
        <dbReference type="ARBA" id="ARBA00022884"/>
    </source>
</evidence>
<sequence length="796" mass="88726">MLVPVKWLKEYVNIQLPTKELADKMTMSGSKVETIEAFGEGIEGVVIGKIEGILPHPNADKLVICKVNIGEEMLQIVTGASNIKEGDYVPVAIDGARLAGNLKIKKGKLRGEVSEGMLCSQDEMGIAKGLISEENKDGIWVLEQEYPLGADFMEVINFKDEVIEFEITSNRPDCLSMVGIAREAAATLGEKIEYPHIRVNGIEEKASDKAKVIIEDTEGCLRYVARLIKNVEIKESPQWMQQRLIKAGVRPINNIVDITNYVMLEYGQPLHAFDLDKISGDTIIIKKSKEGEKFKTLDGVERTLKATMTMIADKDKNLAIAGVMGGEESEVTKATKNILLESASFDNDNTRNTSKLLGLRTEASTRFSKGVDSNLALTAANRVCQLIEMLEIGEVLRDAIDVYPNKKENRQLCIRPNRINELLGTNIEVGEMIKILESLEIEANLIEGKLQATVPTYRDDLQLEADFAEEIGRIYGFDVIPATMARGNIVVGGKTNGEAFEDKTKQLLNAMGFNEVLSYSFVSPKTVDKIKVDSNSIKRNFVKLLNPLGDETSVMRTGLLPNLLEIISRNQNRNNHDFRGFELGKIFIPKGENQLPFELPQLAIGVYGEAEDFFTLKGAVEGLLKGSGIDDFEFEAEKNHPTYHPGRCANLFIGGNVAGTLGEIHPEVMNNYSLDKKSYCAELDFSILLALARVDRSYKPLPKYPAITRDFAVVLKEEIYVKDIEKIIRDNGGSILESFRLFDIYRGNQISEDHKSVAYTLTYRHSQRTLTDEDVNKVQDRILKKIEDELGGSLRD</sequence>
<evidence type="ECO:0000256" key="1">
    <source>
        <dbReference type="ARBA" id="ARBA00004496"/>
    </source>
</evidence>
<keyword evidence="21" id="KW-1185">Reference proteome</keyword>
<organism evidence="20 21">
    <name type="scientific">Alkaliphilus pronyensis</name>
    <dbReference type="NCBI Taxonomy" id="1482732"/>
    <lineage>
        <taxon>Bacteria</taxon>
        <taxon>Bacillati</taxon>
        <taxon>Bacillota</taxon>
        <taxon>Clostridia</taxon>
        <taxon>Peptostreptococcales</taxon>
        <taxon>Natronincolaceae</taxon>
        <taxon>Alkaliphilus</taxon>
    </lineage>
</organism>
<feature type="domain" description="B5" evidence="19">
    <location>
        <begin position="407"/>
        <end position="482"/>
    </location>
</feature>
<dbReference type="GO" id="GO:0140096">
    <property type="term" value="F:catalytic activity, acting on a protein"/>
    <property type="evidence" value="ECO:0007669"/>
    <property type="project" value="UniProtKB-ARBA"/>
</dbReference>
<evidence type="ECO:0000256" key="6">
    <source>
        <dbReference type="ARBA" id="ARBA00022598"/>
    </source>
</evidence>
<dbReference type="Gene3D" id="2.40.50.140">
    <property type="entry name" value="Nucleic acid-binding proteins"/>
    <property type="match status" value="1"/>
</dbReference>
<feature type="binding site" evidence="15">
    <location>
        <position position="460"/>
    </location>
    <ligand>
        <name>Mg(2+)</name>
        <dbReference type="ChEBI" id="CHEBI:18420"/>
        <note>shared with alpha subunit</note>
    </ligand>
</feature>
<evidence type="ECO:0000256" key="16">
    <source>
        <dbReference type="PROSITE-ProRule" id="PRU00209"/>
    </source>
</evidence>
<protein>
    <recommendedName>
        <fullName evidence="15">Phenylalanine--tRNA ligase beta subunit</fullName>
        <ecNumber evidence="15">6.1.1.20</ecNumber>
    </recommendedName>
    <alternativeName>
        <fullName evidence="15">Phenylalanyl-tRNA synthetase beta subunit</fullName>
        <shortName evidence="15">PheRS</shortName>
    </alternativeName>
</protein>
<dbReference type="Gene3D" id="3.30.56.10">
    <property type="match status" value="2"/>
</dbReference>
<dbReference type="GO" id="GO:0006432">
    <property type="term" value="P:phenylalanyl-tRNA aminoacylation"/>
    <property type="evidence" value="ECO:0007669"/>
    <property type="project" value="UniProtKB-UniRule"/>
</dbReference>
<evidence type="ECO:0000259" key="18">
    <source>
        <dbReference type="PROSITE" id="PS51447"/>
    </source>
</evidence>
<evidence type="ECO:0000259" key="17">
    <source>
        <dbReference type="PROSITE" id="PS50886"/>
    </source>
</evidence>
<dbReference type="GO" id="GO:0016740">
    <property type="term" value="F:transferase activity"/>
    <property type="evidence" value="ECO:0007669"/>
    <property type="project" value="UniProtKB-ARBA"/>
</dbReference>
<dbReference type="InterPro" id="IPR002547">
    <property type="entry name" value="tRNA-bd_dom"/>
</dbReference>
<evidence type="ECO:0000256" key="8">
    <source>
        <dbReference type="ARBA" id="ARBA00022741"/>
    </source>
</evidence>
<dbReference type="Pfam" id="PF17759">
    <property type="entry name" value="tRNA_synthFbeta"/>
    <property type="match status" value="1"/>
</dbReference>
<dbReference type="InterPro" id="IPR036690">
    <property type="entry name" value="Fdx_antiC-bd_sf"/>
</dbReference>
<dbReference type="SUPFAM" id="SSF46955">
    <property type="entry name" value="Putative DNA-binding domain"/>
    <property type="match status" value="1"/>
</dbReference>
<evidence type="ECO:0000313" key="21">
    <source>
        <dbReference type="Proteomes" id="UP000432715"/>
    </source>
</evidence>
<dbReference type="Pfam" id="PF01588">
    <property type="entry name" value="tRNA_bind"/>
    <property type="match status" value="1"/>
</dbReference>
<dbReference type="GO" id="GO:0000049">
    <property type="term" value="F:tRNA binding"/>
    <property type="evidence" value="ECO:0007669"/>
    <property type="project" value="UniProtKB-UniRule"/>
</dbReference>
<keyword evidence="8 15" id="KW-0547">Nucleotide-binding</keyword>
<accession>A0A6I0EZK6</accession>
<comment type="subunit">
    <text evidence="3 15">Tetramer of two alpha and two beta subunits.</text>
</comment>
<keyword evidence="11 16" id="KW-0694">RNA-binding</keyword>
<evidence type="ECO:0000256" key="7">
    <source>
        <dbReference type="ARBA" id="ARBA00022723"/>
    </source>
</evidence>
<evidence type="ECO:0000313" key="20">
    <source>
        <dbReference type="EMBL" id="KAB3535418.1"/>
    </source>
</evidence>
<dbReference type="PANTHER" id="PTHR10947">
    <property type="entry name" value="PHENYLALANYL-TRNA SYNTHETASE BETA CHAIN AND LEUCINE-RICH REPEAT-CONTAINING PROTEIN 47"/>
    <property type="match status" value="1"/>
</dbReference>
<dbReference type="InterPro" id="IPR041616">
    <property type="entry name" value="PheRS_beta_core"/>
</dbReference>
<keyword evidence="4 15" id="KW-0963">Cytoplasm</keyword>
<evidence type="ECO:0000259" key="19">
    <source>
        <dbReference type="PROSITE" id="PS51483"/>
    </source>
</evidence>
<keyword evidence="12 15" id="KW-0648">Protein biosynthesis</keyword>
<dbReference type="PROSITE" id="PS51483">
    <property type="entry name" value="B5"/>
    <property type="match status" value="1"/>
</dbReference>
<dbReference type="SUPFAM" id="SSF55681">
    <property type="entry name" value="Class II aaRS and biotin synthetases"/>
    <property type="match status" value="1"/>
</dbReference>
<dbReference type="CDD" id="cd02796">
    <property type="entry name" value="tRNA_bind_bactPheRS"/>
    <property type="match status" value="1"/>
</dbReference>
<evidence type="ECO:0000256" key="13">
    <source>
        <dbReference type="ARBA" id="ARBA00023146"/>
    </source>
</evidence>
<dbReference type="SMART" id="SM00896">
    <property type="entry name" value="FDX-ACB"/>
    <property type="match status" value="1"/>
</dbReference>
<dbReference type="GO" id="GO:0004826">
    <property type="term" value="F:phenylalanine-tRNA ligase activity"/>
    <property type="evidence" value="ECO:0007669"/>
    <property type="project" value="UniProtKB-UniRule"/>
</dbReference>
<dbReference type="InterPro" id="IPR004532">
    <property type="entry name" value="Phe-tRNA-ligase_IIc_bsu_bact"/>
</dbReference>
<evidence type="ECO:0000256" key="9">
    <source>
        <dbReference type="ARBA" id="ARBA00022840"/>
    </source>
</evidence>
<evidence type="ECO:0000256" key="15">
    <source>
        <dbReference type="HAMAP-Rule" id="MF_00283"/>
    </source>
</evidence>
<dbReference type="Proteomes" id="UP000432715">
    <property type="component" value="Unassembled WGS sequence"/>
</dbReference>
<keyword evidence="7 15" id="KW-0479">Metal-binding</keyword>
<feature type="domain" description="TRNA-binding" evidence="17">
    <location>
        <begin position="39"/>
        <end position="153"/>
    </location>
</feature>
<dbReference type="GO" id="GO:0005524">
    <property type="term" value="F:ATP binding"/>
    <property type="evidence" value="ECO:0007669"/>
    <property type="project" value="UniProtKB-UniRule"/>
</dbReference>
<proteinExistence type="inferred from homology"/>
<evidence type="ECO:0000256" key="3">
    <source>
        <dbReference type="ARBA" id="ARBA00011209"/>
    </source>
</evidence>
<dbReference type="RefSeq" id="WP_151860783.1">
    <property type="nucleotide sequence ID" value="NZ_WBZC01000019.1"/>
</dbReference>
<evidence type="ECO:0000256" key="2">
    <source>
        <dbReference type="ARBA" id="ARBA00008653"/>
    </source>
</evidence>
<name>A0A6I0EZK6_9FIRM</name>
<dbReference type="Pfam" id="PF03147">
    <property type="entry name" value="FDX-ACB"/>
    <property type="match status" value="1"/>
</dbReference>
<dbReference type="GO" id="GO:0000287">
    <property type="term" value="F:magnesium ion binding"/>
    <property type="evidence" value="ECO:0007669"/>
    <property type="project" value="UniProtKB-UniRule"/>
</dbReference>
<dbReference type="HAMAP" id="MF_00283">
    <property type="entry name" value="Phe_tRNA_synth_beta1"/>
    <property type="match status" value="1"/>
</dbReference>
<dbReference type="InterPro" id="IPR012340">
    <property type="entry name" value="NA-bd_OB-fold"/>
</dbReference>
<dbReference type="GO" id="GO:0009328">
    <property type="term" value="C:phenylalanine-tRNA ligase complex"/>
    <property type="evidence" value="ECO:0007669"/>
    <property type="project" value="TreeGrafter"/>
</dbReference>
<dbReference type="EMBL" id="WBZC01000019">
    <property type="protein sequence ID" value="KAB3535418.1"/>
    <property type="molecule type" value="Genomic_DNA"/>
</dbReference>
<dbReference type="Pfam" id="PF03483">
    <property type="entry name" value="B3_4"/>
    <property type="match status" value="1"/>
</dbReference>
<dbReference type="SUPFAM" id="SSF56037">
    <property type="entry name" value="PheT/TilS domain"/>
    <property type="match status" value="1"/>
</dbReference>
<dbReference type="PROSITE" id="PS50886">
    <property type="entry name" value="TRBD"/>
    <property type="match status" value="1"/>
</dbReference>
<dbReference type="FunFam" id="3.30.70.380:FF:000001">
    <property type="entry name" value="Phenylalanine--tRNA ligase beta subunit"/>
    <property type="match status" value="1"/>
</dbReference>
<comment type="caution">
    <text evidence="20">The sequence shown here is derived from an EMBL/GenBank/DDBJ whole genome shotgun (WGS) entry which is preliminary data.</text>
</comment>
<feature type="binding site" evidence="15">
    <location>
        <position position="466"/>
    </location>
    <ligand>
        <name>Mg(2+)</name>
        <dbReference type="ChEBI" id="CHEBI:18420"/>
        <note>shared with alpha subunit</note>
    </ligand>
</feature>
<feature type="domain" description="FDX-ACB" evidence="18">
    <location>
        <begin position="702"/>
        <end position="795"/>
    </location>
</feature>
<dbReference type="AlphaFoldDB" id="A0A6I0EZK6"/>
<dbReference type="SMART" id="SM00874">
    <property type="entry name" value="B5"/>
    <property type="match status" value="1"/>
</dbReference>
<dbReference type="InterPro" id="IPR005146">
    <property type="entry name" value="B3/B4_tRNA-bd"/>
</dbReference>
<evidence type="ECO:0000256" key="14">
    <source>
        <dbReference type="ARBA" id="ARBA00049255"/>
    </source>
</evidence>
<dbReference type="InterPro" id="IPR020825">
    <property type="entry name" value="Phe-tRNA_synthase-like_B3/B4"/>
</dbReference>
<keyword evidence="5 16" id="KW-0820">tRNA-binding</keyword>
<dbReference type="Gene3D" id="3.30.70.380">
    <property type="entry name" value="Ferrodoxin-fold anticodon-binding domain"/>
    <property type="match status" value="1"/>
</dbReference>
<keyword evidence="13 15" id="KW-0030">Aminoacyl-tRNA synthetase</keyword>
<evidence type="ECO:0000256" key="4">
    <source>
        <dbReference type="ARBA" id="ARBA00022490"/>
    </source>
</evidence>
<dbReference type="Gene3D" id="3.50.40.10">
    <property type="entry name" value="Phenylalanyl-trna Synthetase, Chain B, domain 3"/>
    <property type="match status" value="1"/>
</dbReference>
<dbReference type="SUPFAM" id="SSF50249">
    <property type="entry name" value="Nucleic acid-binding proteins"/>
    <property type="match status" value="1"/>
</dbReference>
<dbReference type="PROSITE" id="PS51447">
    <property type="entry name" value="FDX_ACB"/>
    <property type="match status" value="1"/>
</dbReference>
<comment type="similarity">
    <text evidence="2 15">Belongs to the phenylalanyl-tRNA synthetase beta subunit family. Type 1 subfamily.</text>
</comment>
<dbReference type="EC" id="6.1.1.20" evidence="15"/>
<dbReference type="InterPro" id="IPR005147">
    <property type="entry name" value="tRNA_synthase_B5-dom"/>
</dbReference>
<feature type="binding site" evidence="15">
    <location>
        <position position="470"/>
    </location>
    <ligand>
        <name>Mg(2+)</name>
        <dbReference type="ChEBI" id="CHEBI:18420"/>
        <note>shared with alpha subunit</note>
    </ligand>
</feature>
<evidence type="ECO:0000256" key="12">
    <source>
        <dbReference type="ARBA" id="ARBA00022917"/>
    </source>
</evidence>